<dbReference type="InterPro" id="IPR001296">
    <property type="entry name" value="Glyco_trans_1"/>
</dbReference>
<feature type="domain" description="Glycosyltransferase subfamily 4-like N-terminal" evidence="2">
    <location>
        <begin position="57"/>
        <end position="218"/>
    </location>
</feature>
<comment type="caution">
    <text evidence="3">The sequence shown here is derived from an EMBL/GenBank/DDBJ whole genome shotgun (WGS) entry which is preliminary data.</text>
</comment>
<keyword evidence="3" id="KW-0328">Glycosyltransferase</keyword>
<evidence type="ECO:0000313" key="3">
    <source>
        <dbReference type="EMBL" id="MPM53104.1"/>
    </source>
</evidence>
<evidence type="ECO:0000259" key="2">
    <source>
        <dbReference type="Pfam" id="PF13439"/>
    </source>
</evidence>
<sequence length="401" mass="45146">MKVLEINSVCGTGSTGRIACQIADVVVQNGGDARVAYGRSYYEKGCNVPSYRIGSDIDVKIHAGLSRITDRQGFYSKKATKRFVEYVKQYNPDVIHLHNIHGYYLHLPTLFNFLADYDKPVVWTLHDCWAFTGHCSHFDFIGCQKWKTGCHRCPQKNMYPKTLLLDQSKRNWEEKKTLFTSVKNMTIITPSNWLAGLVKVSFLGKFPVHIIHNGIDLEVFKPTLSTWKKEHGINRPIVLACASGWDERKGYSDILKLAGLSTDYQVVIVGVSERQAKSLPRSIIGIQKTESIQDLVKIYSVADVFINTTYEDTFPTVNLEALACGTSVITYDTGGSPECIDESSGIVVEKRNVQELAKKIPVAMRLSGKSCISFSLKFSKILKYSEYYKHFLSLVLEKGGR</sequence>
<dbReference type="PANTHER" id="PTHR12526:SF630">
    <property type="entry name" value="GLYCOSYLTRANSFERASE"/>
    <property type="match status" value="1"/>
</dbReference>
<dbReference type="InterPro" id="IPR028098">
    <property type="entry name" value="Glyco_trans_4-like_N"/>
</dbReference>
<proteinExistence type="predicted"/>
<dbReference type="AlphaFoldDB" id="A0A645AU51"/>
<keyword evidence="3" id="KW-0808">Transferase</keyword>
<dbReference type="GO" id="GO:0102710">
    <property type="term" value="F:D-inositol-3-phosphate glycosyltransferase activity"/>
    <property type="evidence" value="ECO:0007669"/>
    <property type="project" value="UniProtKB-EC"/>
</dbReference>
<dbReference type="Gene3D" id="3.40.50.2000">
    <property type="entry name" value="Glycogen Phosphorylase B"/>
    <property type="match status" value="2"/>
</dbReference>
<feature type="domain" description="Glycosyl transferase family 1" evidence="1">
    <location>
        <begin position="227"/>
        <end position="361"/>
    </location>
</feature>
<reference evidence="3" key="1">
    <citation type="submission" date="2019-08" db="EMBL/GenBank/DDBJ databases">
        <authorList>
            <person name="Kucharzyk K."/>
            <person name="Murdoch R.W."/>
            <person name="Higgins S."/>
            <person name="Loffler F."/>
        </authorList>
    </citation>
    <scope>NUCLEOTIDE SEQUENCE</scope>
</reference>
<dbReference type="EC" id="2.4.1.250" evidence="3"/>
<dbReference type="Pfam" id="PF00534">
    <property type="entry name" value="Glycos_transf_1"/>
    <property type="match status" value="1"/>
</dbReference>
<evidence type="ECO:0000259" key="1">
    <source>
        <dbReference type="Pfam" id="PF00534"/>
    </source>
</evidence>
<dbReference type="Pfam" id="PF13439">
    <property type="entry name" value="Glyco_transf_4"/>
    <property type="match status" value="1"/>
</dbReference>
<dbReference type="PANTHER" id="PTHR12526">
    <property type="entry name" value="GLYCOSYLTRANSFERASE"/>
    <property type="match status" value="1"/>
</dbReference>
<name>A0A645AU51_9ZZZZ</name>
<organism evidence="3">
    <name type="scientific">bioreactor metagenome</name>
    <dbReference type="NCBI Taxonomy" id="1076179"/>
    <lineage>
        <taxon>unclassified sequences</taxon>
        <taxon>metagenomes</taxon>
        <taxon>ecological metagenomes</taxon>
    </lineage>
</organism>
<dbReference type="EMBL" id="VSSQ01014175">
    <property type="protein sequence ID" value="MPM53104.1"/>
    <property type="molecule type" value="Genomic_DNA"/>
</dbReference>
<protein>
    <submittedName>
        <fullName evidence="3">D-inositol-3-phosphate glycosyltransferase</fullName>
        <ecNumber evidence="3">2.4.1.250</ecNumber>
    </submittedName>
</protein>
<accession>A0A645AU51</accession>
<dbReference type="SUPFAM" id="SSF53756">
    <property type="entry name" value="UDP-Glycosyltransferase/glycogen phosphorylase"/>
    <property type="match status" value="1"/>
</dbReference>
<gene>
    <name evidence="3" type="primary">mshA_79</name>
    <name evidence="3" type="ORF">SDC9_99868</name>
</gene>